<dbReference type="Gene3D" id="2.60.40.4070">
    <property type="match status" value="1"/>
</dbReference>
<feature type="signal peptide" evidence="1">
    <location>
        <begin position="1"/>
        <end position="23"/>
    </location>
</feature>
<evidence type="ECO:0008006" key="4">
    <source>
        <dbReference type="Google" id="ProtNLM"/>
    </source>
</evidence>
<reference evidence="2" key="2">
    <citation type="journal article" date="2021" name="Microbiome">
        <title>Successional dynamics and alternative stable states in a saline activated sludge microbial community over 9 years.</title>
        <authorList>
            <person name="Wang Y."/>
            <person name="Ye J."/>
            <person name="Ju F."/>
            <person name="Liu L."/>
            <person name="Boyd J.A."/>
            <person name="Deng Y."/>
            <person name="Parks D.H."/>
            <person name="Jiang X."/>
            <person name="Yin X."/>
            <person name="Woodcroft B.J."/>
            <person name="Tyson G.W."/>
            <person name="Hugenholtz P."/>
            <person name="Polz M.F."/>
            <person name="Zhang T."/>
        </authorList>
    </citation>
    <scope>NUCLEOTIDE SEQUENCE</scope>
    <source>
        <strain evidence="2">HKST-UBA01</strain>
    </source>
</reference>
<dbReference type="PANTHER" id="PTHR31778:SF2">
    <property type="entry name" value="BUD SITE SELECTION PROTEIN RAX2"/>
    <property type="match status" value="1"/>
</dbReference>
<evidence type="ECO:0000313" key="2">
    <source>
        <dbReference type="EMBL" id="MCA9729395.1"/>
    </source>
</evidence>
<dbReference type="PANTHER" id="PTHR31778">
    <property type="entry name" value="BUD SITE SELECTION PROTEIN RAX2"/>
    <property type="match status" value="1"/>
</dbReference>
<evidence type="ECO:0000256" key="1">
    <source>
        <dbReference type="SAM" id="SignalP"/>
    </source>
</evidence>
<keyword evidence="1" id="KW-0732">Signal</keyword>
<proteinExistence type="predicted"/>
<dbReference type="AlphaFoldDB" id="A0A956M3N7"/>
<dbReference type="EMBL" id="JAGQHR010000678">
    <property type="protein sequence ID" value="MCA9729395.1"/>
    <property type="molecule type" value="Genomic_DNA"/>
</dbReference>
<evidence type="ECO:0000313" key="3">
    <source>
        <dbReference type="Proteomes" id="UP000697710"/>
    </source>
</evidence>
<gene>
    <name evidence="2" type="ORF">KC729_17035</name>
</gene>
<feature type="chain" id="PRO_5037050899" description="FlgD Ig-like domain-containing protein" evidence="1">
    <location>
        <begin position="24"/>
        <end position="750"/>
    </location>
</feature>
<reference evidence="2" key="1">
    <citation type="submission" date="2020-04" db="EMBL/GenBank/DDBJ databases">
        <authorList>
            <person name="Zhang T."/>
        </authorList>
    </citation>
    <scope>NUCLEOTIDE SEQUENCE</scope>
    <source>
        <strain evidence="2">HKST-UBA01</strain>
    </source>
</reference>
<dbReference type="Proteomes" id="UP000697710">
    <property type="component" value="Unassembled WGS sequence"/>
</dbReference>
<accession>A0A956M3N7</accession>
<organism evidence="2 3">
    <name type="scientific">Eiseniibacteriota bacterium</name>
    <dbReference type="NCBI Taxonomy" id="2212470"/>
    <lineage>
        <taxon>Bacteria</taxon>
        <taxon>Candidatus Eiseniibacteriota</taxon>
    </lineage>
</organism>
<protein>
    <recommendedName>
        <fullName evidence="4">FlgD Ig-like domain-containing protein</fullName>
    </recommendedName>
</protein>
<sequence>MSRLRTLAAIPLVVTLCNATASAQTLGGWSSAFWRTGVQPDDATIRQLLVYQNQLLAVGSFAGLSRAETNGIARWDGTGWLPFGATGCSEGGAIYAAVEFEGDLVVAGRFSSMDSTPAASVARWTGSDWQPLGDGFNDDVDALHVHAGELFAGGKFTLSGSTPTARLAKWNGTSWEQYAEVSATVNVITTYGTNVAIGGTFTIVNGGAASRLAVELAPGIWTDFLGGVNSTVNALVEAEGRLVVGGSFSLAGGVPVVRAAGWDGLTWQPMDLDANGSALGLQVADGVLYATGSFHGGGKLYVVKWEDSAWRALDDLVAPNGWCWSAVSWQGKLHVGGQFRAVGSDIVRGFARFDGVTWEAPEPPHGFEGTVWALEPHEGHLAIGGDITAIHGEAFPGVALWDSGTFLPLGDGLNGRVRALASTPLGLVAGGDFTASGTRPIPRVALWDGTEWQALGAGLDHTVTCLAWYDGAVHAGGYFEVGPSEAHVARWNGTEWESLGVGPRGILTAMGSYEGMLVVGGDFVFAGPSLASHVAAWTGTSWEGMGHGLPEPATCFQALGPVLAAGATNGGGFRAWNGVDWLEDPPLPGVTTVYSLGTFGGEFVAGTYSGVFVLRDGAWAPWPEAVTRGGVRAFAEFDGALWTGGDFQFAGPHSSASFGRWRDPLPLTRVQDVANQDRSNPLPEGLGVTYVVGSELLLRTSSERADIYDVRGRRVGTVSLLPVDESTRSFLWDGRNTGGSAVSSGIYFLR</sequence>
<name>A0A956M3N7_UNCEI</name>
<comment type="caution">
    <text evidence="2">The sequence shown here is derived from an EMBL/GenBank/DDBJ whole genome shotgun (WGS) entry which is preliminary data.</text>
</comment>
<dbReference type="GO" id="GO:1902929">
    <property type="term" value="C:plasma membrane of growing cell tip"/>
    <property type="evidence" value="ECO:0007669"/>
    <property type="project" value="TreeGrafter"/>
</dbReference>
<feature type="non-terminal residue" evidence="2">
    <location>
        <position position="750"/>
    </location>
</feature>